<dbReference type="InterPro" id="IPR029058">
    <property type="entry name" value="AB_hydrolase_fold"/>
</dbReference>
<dbReference type="Gene3D" id="3.40.50.1820">
    <property type="entry name" value="alpha/beta hydrolase"/>
    <property type="match status" value="1"/>
</dbReference>
<protein>
    <submittedName>
        <fullName evidence="1">Lysophospholipase</fullName>
    </submittedName>
</protein>
<dbReference type="SUPFAM" id="SSF53474">
    <property type="entry name" value="alpha/beta-Hydrolases"/>
    <property type="match status" value="1"/>
</dbReference>
<dbReference type="Proteomes" id="UP000585665">
    <property type="component" value="Unassembled WGS sequence"/>
</dbReference>
<dbReference type="AlphaFoldDB" id="A0A850P8F1"/>
<evidence type="ECO:0000313" key="1">
    <source>
        <dbReference type="EMBL" id="NVN40895.1"/>
    </source>
</evidence>
<reference evidence="1 2" key="1">
    <citation type="submission" date="2020-06" db="EMBL/GenBank/DDBJ databases">
        <title>Description of novel acetic acid bacteria.</title>
        <authorList>
            <person name="Sombolestani A."/>
        </authorList>
    </citation>
    <scope>NUCLEOTIDE SEQUENCE [LARGE SCALE GENOMIC DNA]</scope>
    <source>
        <strain evidence="1 2">LMG 27010</strain>
    </source>
</reference>
<comment type="caution">
    <text evidence="1">The sequence shown here is derived from an EMBL/GenBank/DDBJ whole genome shotgun (WGS) entry which is preliminary data.</text>
</comment>
<name>A0A850P8F1_9PROT</name>
<evidence type="ECO:0000313" key="2">
    <source>
        <dbReference type="Proteomes" id="UP000585665"/>
    </source>
</evidence>
<organism evidence="1 2">
    <name type="scientific">Ameyamaea chiangmaiensis</name>
    <dbReference type="NCBI Taxonomy" id="442969"/>
    <lineage>
        <taxon>Bacteria</taxon>
        <taxon>Pseudomonadati</taxon>
        <taxon>Pseudomonadota</taxon>
        <taxon>Alphaproteobacteria</taxon>
        <taxon>Acetobacterales</taxon>
        <taxon>Acetobacteraceae</taxon>
        <taxon>Ameyamaea</taxon>
    </lineage>
</organism>
<sequence length="81" mass="8363">MLLALVLSSCAAPGPVPPPPDPSYARLVPPSATLRLADGTPVPLRIWDAHGPARGVIVAFHGFGDSRDAWERSAPLIAGDG</sequence>
<keyword evidence="2" id="KW-1185">Reference proteome</keyword>
<gene>
    <name evidence="1" type="ORF">HUK82_10010</name>
</gene>
<proteinExistence type="predicted"/>
<feature type="non-terminal residue" evidence="1">
    <location>
        <position position="81"/>
    </location>
</feature>
<accession>A0A850P8F1</accession>
<dbReference type="EMBL" id="JABXXR010000073">
    <property type="protein sequence ID" value="NVN40895.1"/>
    <property type="molecule type" value="Genomic_DNA"/>
</dbReference>